<organism evidence="2 3">
    <name type="scientific">Leishmania donovani</name>
    <dbReference type="NCBI Taxonomy" id="5661"/>
    <lineage>
        <taxon>Eukaryota</taxon>
        <taxon>Discoba</taxon>
        <taxon>Euglenozoa</taxon>
        <taxon>Kinetoplastea</taxon>
        <taxon>Metakinetoplastina</taxon>
        <taxon>Trypanosomatida</taxon>
        <taxon>Trypanosomatidae</taxon>
        <taxon>Leishmaniinae</taxon>
        <taxon>Leishmania</taxon>
    </lineage>
</organism>
<dbReference type="Proteomes" id="UP000274082">
    <property type="component" value="Chromosome 32"/>
</dbReference>
<protein>
    <submittedName>
        <fullName evidence="2">Uncharacterized protein</fullName>
    </submittedName>
</protein>
<feature type="region of interest" description="Disordered" evidence="1">
    <location>
        <begin position="65"/>
        <end position="91"/>
    </location>
</feature>
<sequence>MHCSMGGAGSVGFALRQQELQRAIEEKRLELKQLYERQCHVSAAMLCQGDFEDPRVMRDRPQLRIRGSPAEARPPHRAASQTPPPGDRGLSESVAFIITSELRRLRPRIMPQNPDSRSVVWGARSKLTQNRPSPSKEFAVRLSRLHKASAPCAATVPEAVAVAATKEPLSDSPDVSPIAAECPADQADVSAASYLSSNSTLFCDHGGVSGLGRGDAEGARHVRFSSRSPQVSTFSVERSCVPLQEGFDAMAVAAAATPGPSASDGEKRTPGPELDLIEKASSAPLDTAAQRVRTLAMSPFVSSRHFAVLSPRNTVSCCLTQVEELRHSLLAAPSNARYSGRGFDDDTRPPARRVQGLRMPVQPSVMDKQAEREGTATPAKRCTLERTPDLGDSVGAAAVDINSTTMSGALGLAAPVPSGVPVAPVMCEASECATENSPIFLRRPERRAGPSTQDSHESPLLTNITNQPPKLPEPPSRLRMSREESATAVHKPKKCVRFRESVERSDKGTSGTTCKRRRPGWRTAPSSASAPATAGAPIAMPAELCCEQEGFGAGILLACGPTLYFD</sequence>
<reference evidence="2 3" key="1">
    <citation type="journal article" date="2018" name="Sci. Rep.">
        <title>A complete Leishmania donovani reference genome identifies novel genetic variations associated with virulence.</title>
        <authorList>
            <person name="Lypaczewski P."/>
            <person name="Hoshizaki J."/>
            <person name="Zhang W.-W."/>
            <person name="McCall L.-I."/>
            <person name="Torcivia-Rodriguez J."/>
            <person name="Simonyan V."/>
            <person name="Kaur A."/>
            <person name="Dewar K."/>
            <person name="Matlashewski G."/>
        </authorList>
    </citation>
    <scope>NUCLEOTIDE SEQUENCE [LARGE SCALE GENOMIC DNA]</scope>
    <source>
        <strain evidence="2 3">LdCL</strain>
    </source>
</reference>
<dbReference type="VEuPathDB" id="TriTrypDB:LdCL_320018200"/>
<dbReference type="VEuPathDB" id="TriTrypDB:LdBPK_321250.1"/>
<evidence type="ECO:0000313" key="2">
    <source>
        <dbReference type="EMBL" id="AYU81673.1"/>
    </source>
</evidence>
<accession>A0A3S7X5D7</accession>
<gene>
    <name evidence="2" type="ORF">LdCL_320018200</name>
</gene>
<evidence type="ECO:0000313" key="3">
    <source>
        <dbReference type="Proteomes" id="UP000274082"/>
    </source>
</evidence>
<feature type="region of interest" description="Disordered" evidence="1">
    <location>
        <begin position="443"/>
        <end position="534"/>
    </location>
</feature>
<dbReference type="VEuPathDB" id="TriTrypDB:LDHU3_32.1610"/>
<feature type="compositionally biased region" description="Basic and acidic residues" evidence="1">
    <location>
        <begin position="497"/>
        <end position="507"/>
    </location>
</feature>
<name>A0A3S7X5D7_LEIDO</name>
<evidence type="ECO:0000256" key="1">
    <source>
        <dbReference type="SAM" id="MobiDB-lite"/>
    </source>
</evidence>
<keyword evidence="3" id="KW-1185">Reference proteome</keyword>
<proteinExistence type="predicted"/>
<dbReference type="AlphaFoldDB" id="A0A3S7X5D7"/>
<feature type="compositionally biased region" description="Low complexity" evidence="1">
    <location>
        <begin position="524"/>
        <end position="534"/>
    </location>
</feature>
<dbReference type="EMBL" id="CP029531">
    <property type="protein sequence ID" value="AYU81673.1"/>
    <property type="molecule type" value="Genomic_DNA"/>
</dbReference>
<dbReference type="OrthoDB" id="273855at2759"/>